<feature type="signal peptide" evidence="8">
    <location>
        <begin position="1"/>
        <end position="25"/>
    </location>
</feature>
<evidence type="ECO:0000256" key="2">
    <source>
        <dbReference type="ARBA" id="ARBA00022645"/>
    </source>
</evidence>
<dbReference type="GO" id="GO:0005773">
    <property type="term" value="C:vacuole"/>
    <property type="evidence" value="ECO:0007669"/>
    <property type="project" value="TreeGrafter"/>
</dbReference>
<keyword evidence="3 8" id="KW-0645">Protease</keyword>
<reference evidence="9 10" key="1">
    <citation type="journal article" date="2017" name="Mol. Plant">
        <title>The Genome of Medicinal Plant Macleaya cordata Provides New Insights into Benzylisoquinoline Alkaloids Metabolism.</title>
        <authorList>
            <person name="Liu X."/>
            <person name="Liu Y."/>
            <person name="Huang P."/>
            <person name="Ma Y."/>
            <person name="Qing Z."/>
            <person name="Tang Q."/>
            <person name="Cao H."/>
            <person name="Cheng P."/>
            <person name="Zheng Y."/>
            <person name="Yuan Z."/>
            <person name="Zhou Y."/>
            <person name="Liu J."/>
            <person name="Tang Z."/>
            <person name="Zhuo Y."/>
            <person name="Zhang Y."/>
            <person name="Yu L."/>
            <person name="Huang J."/>
            <person name="Yang P."/>
            <person name="Peng Q."/>
            <person name="Zhang J."/>
            <person name="Jiang W."/>
            <person name="Zhang Z."/>
            <person name="Lin K."/>
            <person name="Ro D.K."/>
            <person name="Chen X."/>
            <person name="Xiong X."/>
            <person name="Shang Y."/>
            <person name="Huang S."/>
            <person name="Zeng J."/>
        </authorList>
    </citation>
    <scope>NUCLEOTIDE SEQUENCE [LARGE SCALE GENOMIC DNA]</scope>
    <source>
        <strain evidence="10">cv. BLH2017</strain>
        <tissue evidence="9">Root</tissue>
    </source>
</reference>
<comment type="caution">
    <text evidence="9">The sequence shown here is derived from an EMBL/GenBank/DDBJ whole genome shotgun (WGS) entry which is preliminary data.</text>
</comment>
<dbReference type="AlphaFoldDB" id="A0A200PNL4"/>
<evidence type="ECO:0000256" key="7">
    <source>
        <dbReference type="ARBA" id="ARBA00023180"/>
    </source>
</evidence>
<evidence type="ECO:0000256" key="4">
    <source>
        <dbReference type="ARBA" id="ARBA00022729"/>
    </source>
</evidence>
<keyword evidence="6" id="KW-1015">Disulfide bond</keyword>
<sequence length="495" mass="56060">MSTKAELHFSLLIILSYQLVVLVQCYGGRSGFNPLGELLMRQGELWKEVRVDMSTMDWSSNTEYSPVYVGCQDGLKNADKIESLPGQPHGVNFDQYSGYVTIDAEKGKALFYYFVESPKKSSTKPLLLWLNGGPGCSSFGNGAMMELGPFRVKSDGETLYLNEYAWNKEANIIFLESPAGVGFSYSNTTSDYELSGDKRTAEDSYTFLINWLERFPEYKTRDFFIAGESYAGHFVPQLAQLILHRNKNTSQTVINLRGIAMGNAYIDFKTCSMGRTDYFWTHAIISDEIKEGISTNCKFLIPKNETSQCQEYVQQEMEVLRNIYIYDIYAPLCDSSSNSSSIATFDPCSADYINIYLNNQQVQRALHANVTALPYPWESCSTNLSRHWKDIPLSMLPVIRELMASDISVWLYSGDTDGMVPITSTRYAIYNLGTPVKTRWYPWYAQDEVGGYAEEYQNLTFVTIREAGHFVPSYQPARALTFFSSFIKGKLPPLS</sequence>
<keyword evidence="2 8" id="KW-0121">Carboxypeptidase</keyword>
<proteinExistence type="inferred from homology"/>
<evidence type="ECO:0000256" key="5">
    <source>
        <dbReference type="ARBA" id="ARBA00022801"/>
    </source>
</evidence>
<dbReference type="InterPro" id="IPR018202">
    <property type="entry name" value="Ser_caboxypep_ser_AS"/>
</dbReference>
<keyword evidence="5 8" id="KW-0378">Hydrolase</keyword>
<dbReference type="GO" id="GO:0004185">
    <property type="term" value="F:serine-type carboxypeptidase activity"/>
    <property type="evidence" value="ECO:0007669"/>
    <property type="project" value="UniProtKB-UniRule"/>
</dbReference>
<dbReference type="Pfam" id="PF00450">
    <property type="entry name" value="Peptidase_S10"/>
    <property type="match status" value="1"/>
</dbReference>
<dbReference type="Gene3D" id="6.10.250.940">
    <property type="match status" value="1"/>
</dbReference>
<comment type="similarity">
    <text evidence="1 8">Belongs to the peptidase S10 family.</text>
</comment>
<evidence type="ECO:0000256" key="6">
    <source>
        <dbReference type="ARBA" id="ARBA00023157"/>
    </source>
</evidence>
<dbReference type="PROSITE" id="PS00131">
    <property type="entry name" value="CARBOXYPEPT_SER_SER"/>
    <property type="match status" value="1"/>
</dbReference>
<dbReference type="Proteomes" id="UP000195402">
    <property type="component" value="Unassembled WGS sequence"/>
</dbReference>
<dbReference type="FunFam" id="3.40.50.11320:FF:000001">
    <property type="entry name" value="Carboxypeptidase"/>
    <property type="match status" value="1"/>
</dbReference>
<evidence type="ECO:0000256" key="3">
    <source>
        <dbReference type="ARBA" id="ARBA00022670"/>
    </source>
</evidence>
<dbReference type="OMA" id="LLHNTHN"/>
<dbReference type="Gene3D" id="3.40.50.11320">
    <property type="match status" value="1"/>
</dbReference>
<accession>A0A200PNL4</accession>
<dbReference type="EC" id="3.4.16.-" evidence="8"/>
<protein>
    <recommendedName>
        <fullName evidence="8">Carboxypeptidase</fullName>
        <ecNumber evidence="8">3.4.16.-</ecNumber>
    </recommendedName>
</protein>
<feature type="chain" id="PRO_5011814402" description="Carboxypeptidase" evidence="8">
    <location>
        <begin position="26"/>
        <end position="495"/>
    </location>
</feature>
<dbReference type="FunFam" id="3.40.50.1820:FF:000573">
    <property type="entry name" value="Carboxypeptidase"/>
    <property type="match status" value="1"/>
</dbReference>
<dbReference type="Gene3D" id="3.40.50.1820">
    <property type="entry name" value="alpha/beta hydrolase"/>
    <property type="match status" value="1"/>
</dbReference>
<evidence type="ECO:0000313" key="9">
    <source>
        <dbReference type="EMBL" id="OUZ99792.1"/>
    </source>
</evidence>
<evidence type="ECO:0000313" key="10">
    <source>
        <dbReference type="Proteomes" id="UP000195402"/>
    </source>
</evidence>
<keyword evidence="10" id="KW-1185">Reference proteome</keyword>
<evidence type="ECO:0000256" key="1">
    <source>
        <dbReference type="ARBA" id="ARBA00009431"/>
    </source>
</evidence>
<dbReference type="InterPro" id="IPR029058">
    <property type="entry name" value="AB_hydrolase_fold"/>
</dbReference>
<dbReference type="GO" id="GO:0006508">
    <property type="term" value="P:proteolysis"/>
    <property type="evidence" value="ECO:0007669"/>
    <property type="project" value="UniProtKB-KW"/>
</dbReference>
<gene>
    <name evidence="9" type="ORF">BVC80_9065g67</name>
</gene>
<dbReference type="InterPro" id="IPR001563">
    <property type="entry name" value="Peptidase_S10"/>
</dbReference>
<name>A0A200PNL4_MACCD</name>
<dbReference type="EMBL" id="MVGT01004390">
    <property type="protein sequence ID" value="OUZ99792.1"/>
    <property type="molecule type" value="Genomic_DNA"/>
</dbReference>
<dbReference type="PANTHER" id="PTHR11802">
    <property type="entry name" value="SERINE PROTEASE FAMILY S10 SERINE CARBOXYPEPTIDASE"/>
    <property type="match status" value="1"/>
</dbReference>
<dbReference type="FunCoup" id="A0A200PNL4">
    <property type="interactions" value="79"/>
</dbReference>
<organism evidence="9 10">
    <name type="scientific">Macleaya cordata</name>
    <name type="common">Five-seeded plume-poppy</name>
    <name type="synonym">Bocconia cordata</name>
    <dbReference type="NCBI Taxonomy" id="56857"/>
    <lineage>
        <taxon>Eukaryota</taxon>
        <taxon>Viridiplantae</taxon>
        <taxon>Streptophyta</taxon>
        <taxon>Embryophyta</taxon>
        <taxon>Tracheophyta</taxon>
        <taxon>Spermatophyta</taxon>
        <taxon>Magnoliopsida</taxon>
        <taxon>Ranunculales</taxon>
        <taxon>Papaveraceae</taxon>
        <taxon>Papaveroideae</taxon>
        <taxon>Macleaya</taxon>
    </lineage>
</organism>
<dbReference type="SUPFAM" id="SSF53474">
    <property type="entry name" value="alpha/beta-Hydrolases"/>
    <property type="match status" value="1"/>
</dbReference>
<keyword evidence="4 8" id="KW-0732">Signal</keyword>
<evidence type="ECO:0000256" key="8">
    <source>
        <dbReference type="RuleBase" id="RU361156"/>
    </source>
</evidence>
<dbReference type="InParanoid" id="A0A200PNL4"/>
<dbReference type="PANTHER" id="PTHR11802:SF460">
    <property type="entry name" value="CARBOXYPEPTIDASE"/>
    <property type="match status" value="1"/>
</dbReference>
<keyword evidence="7" id="KW-0325">Glycoprotein</keyword>
<dbReference type="OrthoDB" id="443318at2759"/>
<dbReference type="PRINTS" id="PR00724">
    <property type="entry name" value="CRBOXYPTASEC"/>
</dbReference>